<dbReference type="EMBL" id="FOVD01000001">
    <property type="protein sequence ID" value="SFN07681.1"/>
    <property type="molecule type" value="Genomic_DNA"/>
</dbReference>
<dbReference type="Proteomes" id="UP000198769">
    <property type="component" value="Unassembled WGS sequence"/>
</dbReference>
<evidence type="ECO:0000313" key="1">
    <source>
        <dbReference type="EMBL" id="SFN07681.1"/>
    </source>
</evidence>
<keyword evidence="2" id="KW-1185">Reference proteome</keyword>
<dbReference type="AlphaFoldDB" id="A0A1I4W2F1"/>
<organism evidence="1 2">
    <name type="scientific">Chryseobacterium oleae</name>
    <dbReference type="NCBI Taxonomy" id="491207"/>
    <lineage>
        <taxon>Bacteria</taxon>
        <taxon>Pseudomonadati</taxon>
        <taxon>Bacteroidota</taxon>
        <taxon>Flavobacteriia</taxon>
        <taxon>Flavobacteriales</taxon>
        <taxon>Weeksellaceae</taxon>
        <taxon>Chryseobacterium group</taxon>
        <taxon>Chryseobacterium</taxon>
    </lineage>
</organism>
<accession>A0A1I4W2F1</accession>
<name>A0A1I4W2F1_CHROL</name>
<proteinExistence type="predicted"/>
<protein>
    <submittedName>
        <fullName evidence="1">Uncharacterized protein</fullName>
    </submittedName>
</protein>
<evidence type="ECO:0000313" key="2">
    <source>
        <dbReference type="Proteomes" id="UP000198769"/>
    </source>
</evidence>
<gene>
    <name evidence="1" type="ORF">SAMN05421594_0840</name>
</gene>
<reference evidence="2" key="1">
    <citation type="submission" date="2016-10" db="EMBL/GenBank/DDBJ databases">
        <authorList>
            <person name="Varghese N."/>
            <person name="Submissions S."/>
        </authorList>
    </citation>
    <scope>NUCLEOTIDE SEQUENCE [LARGE SCALE GENOMIC DNA]</scope>
    <source>
        <strain evidence="2">DSM 25575</strain>
    </source>
</reference>
<sequence length="48" mass="5716">MLLENNYSKVTDELKKGERSGLIDKFNRKNFLTDLYRKLRQAAGKRQK</sequence>
<dbReference type="RefSeq" id="WP_167375239.1">
    <property type="nucleotide sequence ID" value="NZ_FOVD01000001.1"/>
</dbReference>